<dbReference type="Pfam" id="PF10356">
    <property type="entry name" value="RRG7"/>
    <property type="match status" value="2"/>
</dbReference>
<dbReference type="Proteomes" id="UP000799424">
    <property type="component" value="Unassembled WGS sequence"/>
</dbReference>
<reference evidence="4" key="1">
    <citation type="journal article" date="2020" name="Stud. Mycol.">
        <title>101 Dothideomycetes genomes: a test case for predicting lifestyles and emergence of pathogens.</title>
        <authorList>
            <person name="Haridas S."/>
            <person name="Albert R."/>
            <person name="Binder M."/>
            <person name="Bloem J."/>
            <person name="Labutti K."/>
            <person name="Salamov A."/>
            <person name="Andreopoulos B."/>
            <person name="Baker S."/>
            <person name="Barry K."/>
            <person name="Bills G."/>
            <person name="Bluhm B."/>
            <person name="Cannon C."/>
            <person name="Castanera R."/>
            <person name="Culley D."/>
            <person name="Daum C."/>
            <person name="Ezra D."/>
            <person name="Gonzalez J."/>
            <person name="Henrissat B."/>
            <person name="Kuo A."/>
            <person name="Liang C."/>
            <person name="Lipzen A."/>
            <person name="Lutzoni F."/>
            <person name="Magnuson J."/>
            <person name="Mondo S."/>
            <person name="Nolan M."/>
            <person name="Ohm R."/>
            <person name="Pangilinan J."/>
            <person name="Park H.-J."/>
            <person name="Ramirez L."/>
            <person name="Alfaro M."/>
            <person name="Sun H."/>
            <person name="Tritt A."/>
            <person name="Yoshinaga Y."/>
            <person name="Zwiers L.-H."/>
            <person name="Turgeon B."/>
            <person name="Goodwin S."/>
            <person name="Spatafora J."/>
            <person name="Crous P."/>
            <person name="Grigoriev I."/>
        </authorList>
    </citation>
    <scope>NUCLEOTIDE SEQUENCE</scope>
    <source>
        <strain evidence="4">CBS 113818</strain>
    </source>
</reference>
<dbReference type="GO" id="GO:0003676">
    <property type="term" value="F:nucleic acid binding"/>
    <property type="evidence" value="ECO:0007669"/>
    <property type="project" value="InterPro"/>
</dbReference>
<dbReference type="InterPro" id="IPR011856">
    <property type="entry name" value="tRNA_endonuc-like_dom_sf"/>
</dbReference>
<name>A0A6A6ZD87_9PLEO</name>
<dbReference type="OrthoDB" id="20734at2759"/>
<dbReference type="Gene3D" id="3.40.1350.10">
    <property type="match status" value="1"/>
</dbReference>
<evidence type="ECO:0008006" key="6">
    <source>
        <dbReference type="Google" id="ProtNLM"/>
    </source>
</evidence>
<feature type="compositionally biased region" description="Basic residues" evidence="3">
    <location>
        <begin position="314"/>
        <end position="323"/>
    </location>
</feature>
<dbReference type="AlphaFoldDB" id="A0A6A6ZD87"/>
<dbReference type="GO" id="GO:0006302">
    <property type="term" value="P:double-strand break repair"/>
    <property type="evidence" value="ECO:0007669"/>
    <property type="project" value="UniProtKB-ARBA"/>
</dbReference>
<feature type="region of interest" description="Disordered" evidence="3">
    <location>
        <begin position="270"/>
        <end position="330"/>
    </location>
</feature>
<evidence type="ECO:0000313" key="4">
    <source>
        <dbReference type="EMBL" id="KAF2818828.1"/>
    </source>
</evidence>
<dbReference type="EMBL" id="MU006248">
    <property type="protein sequence ID" value="KAF2818828.1"/>
    <property type="molecule type" value="Genomic_DNA"/>
</dbReference>
<gene>
    <name evidence="4" type="ORF">CC86DRAFT_308188</name>
</gene>
<protein>
    <recommendedName>
        <fullName evidence="6">Required for respiratory growth protein 7, mitochondrial</fullName>
    </recommendedName>
</protein>
<sequence>MRPSLRPPWLNPKFLLRWHPRAPQSIPRRIATTSSASPAPVDIPKLVLSPGSPHHNSLSTFLAYAKHRSLATNTPTYVGTHYEYMAALSLMRLGFSLLRVGGAWDNGLDLIGHWALAPLREPMRVIIQCKARDVSVGPSNIRELEGSFHGIPPKWKKKDVLGLLVTTRKATKGTLMAIGQSRWPMGFIMVSKAGTIQQFVLAKFKNTGTRKDIQMTWMGSPIFPDRDVLDQDTLDLLRVIEAAGEEREARLRKEAGPMIHTPRKVRIQYSAPAPRGGMVTGKSRQPKIPVEPKVKKAPRPPGRPKGTKNNSKIGRPKGSKNKPKIPVDTG</sequence>
<dbReference type="PANTHER" id="PTHR28133">
    <property type="entry name" value="REQUIRED FOR RESPIRATORY GROWTH PROTEIN 7, MITOCHONDRIAL"/>
    <property type="match status" value="1"/>
</dbReference>
<dbReference type="InterPro" id="IPR011335">
    <property type="entry name" value="Restrct_endonuc-II-like"/>
</dbReference>
<evidence type="ECO:0000256" key="1">
    <source>
        <dbReference type="ARBA" id="ARBA00004173"/>
    </source>
</evidence>
<evidence type="ECO:0000256" key="3">
    <source>
        <dbReference type="SAM" id="MobiDB-lite"/>
    </source>
</evidence>
<evidence type="ECO:0000313" key="5">
    <source>
        <dbReference type="Proteomes" id="UP000799424"/>
    </source>
</evidence>
<keyword evidence="5" id="KW-1185">Reference proteome</keyword>
<dbReference type="InterPro" id="IPR018828">
    <property type="entry name" value="RRG7"/>
</dbReference>
<comment type="subcellular location">
    <subcellularLocation>
        <location evidence="1">Mitochondrion</location>
    </subcellularLocation>
</comment>
<dbReference type="PANTHER" id="PTHR28133:SF1">
    <property type="entry name" value="REQUIRED FOR RESPIRATORY GROWTH PROTEIN 7, MITOCHONDRIAL"/>
    <property type="match status" value="1"/>
</dbReference>
<proteinExistence type="predicted"/>
<keyword evidence="2" id="KW-0496">Mitochondrion</keyword>
<accession>A0A6A6ZD87</accession>
<dbReference type="SUPFAM" id="SSF52980">
    <property type="entry name" value="Restriction endonuclease-like"/>
    <property type="match status" value="1"/>
</dbReference>
<organism evidence="4 5">
    <name type="scientific">Ophiobolus disseminans</name>
    <dbReference type="NCBI Taxonomy" id="1469910"/>
    <lineage>
        <taxon>Eukaryota</taxon>
        <taxon>Fungi</taxon>
        <taxon>Dikarya</taxon>
        <taxon>Ascomycota</taxon>
        <taxon>Pezizomycotina</taxon>
        <taxon>Dothideomycetes</taxon>
        <taxon>Pleosporomycetidae</taxon>
        <taxon>Pleosporales</taxon>
        <taxon>Pleosporineae</taxon>
        <taxon>Phaeosphaeriaceae</taxon>
        <taxon>Ophiobolus</taxon>
    </lineage>
</organism>
<evidence type="ECO:0000256" key="2">
    <source>
        <dbReference type="ARBA" id="ARBA00023128"/>
    </source>
</evidence>
<dbReference type="GO" id="GO:0005739">
    <property type="term" value="C:mitochondrion"/>
    <property type="evidence" value="ECO:0007669"/>
    <property type="project" value="UniProtKB-SubCell"/>
</dbReference>